<sequence length="37" mass="4326">MPYILNFEMETFLDKSFLRDSSFGAQMLESPLFDSMS</sequence>
<gene>
    <name evidence="1" type="ORF">LEP1GSC125_0953</name>
</gene>
<name>A0AA87MQU7_9LEPT</name>
<proteinExistence type="predicted"/>
<comment type="caution">
    <text evidence="1">The sequence shown here is derived from an EMBL/GenBank/DDBJ whole genome shotgun (WGS) entry which is preliminary data.</text>
</comment>
<dbReference type="EMBL" id="AKWM02000002">
    <property type="protein sequence ID" value="EKS02035.1"/>
    <property type="molecule type" value="Genomic_DNA"/>
</dbReference>
<reference evidence="1 2" key="1">
    <citation type="journal article" date="2014" name="Int. J. Syst. Evol. Microbiol.">
        <title>Leptospira mayottensis sp. nov., a pathogenic species of the genus Leptospira isolated from humans.</title>
        <authorList>
            <person name="Bourhy P."/>
            <person name="Collet L."/>
            <person name="Brisse S."/>
            <person name="Picardeau M."/>
        </authorList>
    </citation>
    <scope>NUCLEOTIDE SEQUENCE [LARGE SCALE GENOMIC DNA]</scope>
    <source>
        <strain evidence="1 2">200901122</strain>
    </source>
</reference>
<accession>A0AA87MQU7</accession>
<dbReference type="AlphaFoldDB" id="A0AA87MQU7"/>
<organism evidence="1 2">
    <name type="scientific">Leptospira mayottensis 200901122</name>
    <dbReference type="NCBI Taxonomy" id="1193010"/>
    <lineage>
        <taxon>Bacteria</taxon>
        <taxon>Pseudomonadati</taxon>
        <taxon>Spirochaetota</taxon>
        <taxon>Spirochaetia</taxon>
        <taxon>Leptospirales</taxon>
        <taxon>Leptospiraceae</taxon>
        <taxon>Leptospira</taxon>
    </lineage>
</organism>
<dbReference type="Proteomes" id="UP000001343">
    <property type="component" value="Unassembled WGS sequence"/>
</dbReference>
<protein>
    <submittedName>
        <fullName evidence="1">Uncharacterized protein</fullName>
    </submittedName>
</protein>
<evidence type="ECO:0000313" key="1">
    <source>
        <dbReference type="EMBL" id="EKS02035.1"/>
    </source>
</evidence>
<evidence type="ECO:0000313" key="2">
    <source>
        <dbReference type="Proteomes" id="UP000001343"/>
    </source>
</evidence>